<protein>
    <recommendedName>
        <fullName evidence="5">C2H2-type domain-containing protein</fullName>
    </recommendedName>
</protein>
<dbReference type="GO" id="GO:0008270">
    <property type="term" value="F:zinc ion binding"/>
    <property type="evidence" value="ECO:0007669"/>
    <property type="project" value="UniProtKB-KW"/>
</dbReference>
<dbReference type="EMBL" id="OU892285">
    <property type="protein sequence ID" value="CAG9773934.1"/>
    <property type="molecule type" value="Genomic_DNA"/>
</dbReference>
<evidence type="ECO:0000256" key="3">
    <source>
        <dbReference type="PROSITE-ProRule" id="PRU00042"/>
    </source>
</evidence>
<name>A0A9N9N2E4_9CUCU</name>
<keyword evidence="7" id="KW-1185">Reference proteome</keyword>
<dbReference type="SUPFAM" id="SSF57667">
    <property type="entry name" value="beta-beta-alpha zinc fingers"/>
    <property type="match status" value="1"/>
</dbReference>
<evidence type="ECO:0000313" key="6">
    <source>
        <dbReference type="EMBL" id="CAG9773934.1"/>
    </source>
</evidence>
<feature type="region of interest" description="Disordered" evidence="4">
    <location>
        <begin position="68"/>
        <end position="87"/>
    </location>
</feature>
<dbReference type="Proteomes" id="UP001152799">
    <property type="component" value="Chromosome 9"/>
</dbReference>
<dbReference type="PANTHER" id="PTHR23110">
    <property type="entry name" value="BTB DOMAIN TRANSCRIPTION FACTOR"/>
    <property type="match status" value="1"/>
</dbReference>
<dbReference type="InterPro" id="IPR013087">
    <property type="entry name" value="Znf_C2H2_type"/>
</dbReference>
<evidence type="ECO:0000256" key="4">
    <source>
        <dbReference type="SAM" id="MobiDB-lite"/>
    </source>
</evidence>
<keyword evidence="3" id="KW-0863">Zinc-finger</keyword>
<proteinExistence type="predicted"/>
<organism evidence="6 7">
    <name type="scientific">Ceutorhynchus assimilis</name>
    <name type="common">cabbage seed weevil</name>
    <dbReference type="NCBI Taxonomy" id="467358"/>
    <lineage>
        <taxon>Eukaryota</taxon>
        <taxon>Metazoa</taxon>
        <taxon>Ecdysozoa</taxon>
        <taxon>Arthropoda</taxon>
        <taxon>Hexapoda</taxon>
        <taxon>Insecta</taxon>
        <taxon>Pterygota</taxon>
        <taxon>Neoptera</taxon>
        <taxon>Endopterygota</taxon>
        <taxon>Coleoptera</taxon>
        <taxon>Polyphaga</taxon>
        <taxon>Cucujiformia</taxon>
        <taxon>Curculionidae</taxon>
        <taxon>Ceutorhynchinae</taxon>
        <taxon>Ceutorhynchus</taxon>
    </lineage>
</organism>
<dbReference type="OrthoDB" id="6425912at2759"/>
<dbReference type="InterPro" id="IPR051095">
    <property type="entry name" value="Dros_DevTransReg"/>
</dbReference>
<sequence length="190" mass="21667">MLAFMYRGQCVVSKDQLPNLLSIAKLLKIQGLCDMKVPEKDASSPITETIPLLPPSPDNYCDKIVEEKTKHESSNNNRSSIVFRRHSSGSSTAINLSIDKTPEIPSPRSIEDQPLASTKKQDSSETCKCFLCGKYLSNQYNLRVHMETHEEAFHACQCCPHVSRSRDALRKHVSYRHPEEYLTRKRKKMD</sequence>
<dbReference type="SMART" id="SM00355">
    <property type="entry name" value="ZnF_C2H2"/>
    <property type="match status" value="2"/>
</dbReference>
<keyword evidence="3" id="KW-0862">Zinc</keyword>
<dbReference type="GO" id="GO:0005634">
    <property type="term" value="C:nucleus"/>
    <property type="evidence" value="ECO:0007669"/>
    <property type="project" value="UniProtKB-SubCell"/>
</dbReference>
<dbReference type="GO" id="GO:0006357">
    <property type="term" value="P:regulation of transcription by RNA polymerase II"/>
    <property type="evidence" value="ECO:0007669"/>
    <property type="project" value="TreeGrafter"/>
</dbReference>
<keyword evidence="2" id="KW-0539">Nucleus</keyword>
<dbReference type="Gene3D" id="3.30.160.60">
    <property type="entry name" value="Classic Zinc Finger"/>
    <property type="match status" value="1"/>
</dbReference>
<dbReference type="PROSITE" id="PS00028">
    <property type="entry name" value="ZINC_FINGER_C2H2_1"/>
    <property type="match status" value="1"/>
</dbReference>
<evidence type="ECO:0000256" key="2">
    <source>
        <dbReference type="ARBA" id="ARBA00023242"/>
    </source>
</evidence>
<accession>A0A9N9N2E4</accession>
<dbReference type="PROSITE" id="PS50157">
    <property type="entry name" value="ZINC_FINGER_C2H2_2"/>
    <property type="match status" value="1"/>
</dbReference>
<evidence type="ECO:0000313" key="7">
    <source>
        <dbReference type="Proteomes" id="UP001152799"/>
    </source>
</evidence>
<gene>
    <name evidence="6" type="ORF">CEUTPL_LOCUS14319</name>
</gene>
<keyword evidence="3" id="KW-0479">Metal-binding</keyword>
<evidence type="ECO:0000259" key="5">
    <source>
        <dbReference type="PROSITE" id="PS50157"/>
    </source>
</evidence>
<dbReference type="InterPro" id="IPR036236">
    <property type="entry name" value="Znf_C2H2_sf"/>
</dbReference>
<dbReference type="AlphaFoldDB" id="A0A9N9N2E4"/>
<dbReference type="PANTHER" id="PTHR23110:SF99">
    <property type="entry name" value="BROAD-COMPLEX CORE PROTEIN ISOFORM 6"/>
    <property type="match status" value="1"/>
</dbReference>
<comment type="subcellular location">
    <subcellularLocation>
        <location evidence="1">Nucleus</location>
    </subcellularLocation>
</comment>
<reference evidence="6" key="1">
    <citation type="submission" date="2022-01" db="EMBL/GenBank/DDBJ databases">
        <authorList>
            <person name="King R."/>
        </authorList>
    </citation>
    <scope>NUCLEOTIDE SEQUENCE</scope>
</reference>
<feature type="domain" description="C2H2-type" evidence="5">
    <location>
        <begin position="127"/>
        <end position="149"/>
    </location>
</feature>
<feature type="region of interest" description="Disordered" evidence="4">
    <location>
        <begin position="94"/>
        <end position="119"/>
    </location>
</feature>
<evidence type="ECO:0000256" key="1">
    <source>
        <dbReference type="ARBA" id="ARBA00004123"/>
    </source>
</evidence>